<dbReference type="InterPro" id="IPR038109">
    <property type="entry name" value="DNA_bind_recomb_sf"/>
</dbReference>
<dbReference type="PANTHER" id="PTHR30461:SF2">
    <property type="entry name" value="SERINE RECOMBINASE PINE-RELATED"/>
    <property type="match status" value="1"/>
</dbReference>
<evidence type="ECO:0000313" key="4">
    <source>
        <dbReference type="EMBL" id="MSS38494.1"/>
    </source>
</evidence>
<dbReference type="InterPro" id="IPR050639">
    <property type="entry name" value="SSR_resolvase"/>
</dbReference>
<keyword evidence="2" id="KW-0233">DNA recombination</keyword>
<dbReference type="Proteomes" id="UP000429958">
    <property type="component" value="Unassembled WGS sequence"/>
</dbReference>
<dbReference type="GO" id="GO:0000150">
    <property type="term" value="F:DNA strand exchange activity"/>
    <property type="evidence" value="ECO:0007669"/>
    <property type="project" value="InterPro"/>
</dbReference>
<name>A0A7X2NP48_9CLOT</name>
<evidence type="ECO:0000256" key="2">
    <source>
        <dbReference type="ARBA" id="ARBA00023172"/>
    </source>
</evidence>
<dbReference type="InterPro" id="IPR025827">
    <property type="entry name" value="Zn_ribbon_recom_dom"/>
</dbReference>
<dbReference type="PROSITE" id="PS51737">
    <property type="entry name" value="RECOMBINASE_DNA_BIND"/>
    <property type="match status" value="1"/>
</dbReference>
<comment type="caution">
    <text evidence="4">The sequence shown here is derived from an EMBL/GenBank/DDBJ whole genome shotgun (WGS) entry which is preliminary data.</text>
</comment>
<protein>
    <submittedName>
        <fullName evidence="4">Recombinase</fullName>
    </submittedName>
</protein>
<keyword evidence="5" id="KW-1185">Reference proteome</keyword>
<accession>A0A7X2NP48</accession>
<evidence type="ECO:0000313" key="5">
    <source>
        <dbReference type="Proteomes" id="UP000429958"/>
    </source>
</evidence>
<dbReference type="AlphaFoldDB" id="A0A7X2NP48"/>
<organism evidence="4 5">
    <name type="scientific">Clostridium porci</name>
    <dbReference type="NCBI Taxonomy" id="2605778"/>
    <lineage>
        <taxon>Bacteria</taxon>
        <taxon>Bacillati</taxon>
        <taxon>Bacillota</taxon>
        <taxon>Clostridia</taxon>
        <taxon>Eubacteriales</taxon>
        <taxon>Clostridiaceae</taxon>
        <taxon>Clostridium</taxon>
    </lineage>
</organism>
<dbReference type="Pfam" id="PF07508">
    <property type="entry name" value="Recombinase"/>
    <property type="match status" value="1"/>
</dbReference>
<reference evidence="4 5" key="1">
    <citation type="submission" date="2019-08" db="EMBL/GenBank/DDBJ databases">
        <title>In-depth cultivation of the pig gut microbiome towards novel bacterial diversity and tailored functional studies.</title>
        <authorList>
            <person name="Wylensek D."/>
            <person name="Hitch T.C.A."/>
            <person name="Clavel T."/>
        </authorList>
    </citation>
    <scope>NUCLEOTIDE SEQUENCE [LARGE SCALE GENOMIC DNA]</scope>
    <source>
        <strain evidence="4 5">WCA-389-WT-23D1</strain>
    </source>
</reference>
<proteinExistence type="predicted"/>
<dbReference type="Gene3D" id="3.90.1750.20">
    <property type="entry name" value="Putative Large Serine Recombinase, Chain B, Domain 2"/>
    <property type="match status" value="1"/>
</dbReference>
<keyword evidence="1" id="KW-0238">DNA-binding</keyword>
<dbReference type="InterPro" id="IPR011109">
    <property type="entry name" value="DNA_bind_recombinase_dom"/>
</dbReference>
<feature type="domain" description="Recombinase" evidence="3">
    <location>
        <begin position="1"/>
        <end position="96"/>
    </location>
</feature>
<dbReference type="Pfam" id="PF13408">
    <property type="entry name" value="Zn_ribbon_recom"/>
    <property type="match status" value="1"/>
</dbReference>
<dbReference type="EMBL" id="VUMD01000027">
    <property type="protein sequence ID" value="MSS38494.1"/>
    <property type="molecule type" value="Genomic_DNA"/>
</dbReference>
<sequence>MGYKVINGKIEAYEEHKKLVQQIFTDYDNGISAWKIAKDLKEMGISNAKGRVAWTHATVGRILENHNYLGTEYYPQIIEPELFDRVQKKREQVRIDGGRGTHRPSRKEILLFSGMLVCGECGSTCSHIQSSHKKEGYGVPKWKCKNYVYQNKVSCRGGQITDRQAEEVCIKAINSLIQNPGLIEKYRETEQTVSAEYRRLNRALEERDVVDADASALTPDEITALIFQRAEERYRTLKVRDESINAEEMAKILQGMEEITELTDDLHRKLIQKILVYQDNTVEVIFHNNNRIKMGYGQEEK</sequence>
<gene>
    <name evidence="4" type="ORF">FYJ39_18750</name>
</gene>
<dbReference type="PANTHER" id="PTHR30461">
    <property type="entry name" value="DNA-INVERTASE FROM LAMBDOID PROPHAGE"/>
    <property type="match status" value="1"/>
</dbReference>
<dbReference type="GO" id="GO:0003677">
    <property type="term" value="F:DNA binding"/>
    <property type="evidence" value="ECO:0007669"/>
    <property type="project" value="UniProtKB-KW"/>
</dbReference>
<evidence type="ECO:0000259" key="3">
    <source>
        <dbReference type="PROSITE" id="PS51737"/>
    </source>
</evidence>
<evidence type="ECO:0000256" key="1">
    <source>
        <dbReference type="ARBA" id="ARBA00023125"/>
    </source>
</evidence>